<reference evidence="6" key="1">
    <citation type="submission" date="2018-05" db="EMBL/GenBank/DDBJ databases">
        <authorList>
            <person name="Lanie J.A."/>
            <person name="Ng W.-L."/>
            <person name="Kazmierczak K.M."/>
            <person name="Andrzejewski T.M."/>
            <person name="Davidsen T.M."/>
            <person name="Wayne K.J."/>
            <person name="Tettelin H."/>
            <person name="Glass J.I."/>
            <person name="Rusch D."/>
            <person name="Podicherti R."/>
            <person name="Tsui H.-C.T."/>
            <person name="Winkler M.E."/>
        </authorList>
    </citation>
    <scope>NUCLEOTIDE SEQUENCE</scope>
</reference>
<keyword evidence="4 5" id="KW-0472">Membrane</keyword>
<evidence type="ECO:0000256" key="5">
    <source>
        <dbReference type="SAM" id="Phobius"/>
    </source>
</evidence>
<evidence type="ECO:0000256" key="4">
    <source>
        <dbReference type="ARBA" id="ARBA00023136"/>
    </source>
</evidence>
<dbReference type="GO" id="GO:0022857">
    <property type="term" value="F:transmembrane transporter activity"/>
    <property type="evidence" value="ECO:0007669"/>
    <property type="project" value="InterPro"/>
</dbReference>
<evidence type="ECO:0000313" key="6">
    <source>
        <dbReference type="EMBL" id="SVC04293.1"/>
    </source>
</evidence>
<dbReference type="Pfam" id="PF07690">
    <property type="entry name" value="MFS_1"/>
    <property type="match status" value="1"/>
</dbReference>
<dbReference type="InterPro" id="IPR011701">
    <property type="entry name" value="MFS"/>
</dbReference>
<protein>
    <recommendedName>
        <fullName evidence="7">Major facilitator superfamily (MFS) profile domain-containing protein</fullName>
    </recommendedName>
</protein>
<evidence type="ECO:0000256" key="1">
    <source>
        <dbReference type="ARBA" id="ARBA00004127"/>
    </source>
</evidence>
<keyword evidence="2 5" id="KW-0812">Transmembrane</keyword>
<sequence length="197" mass="22437">MIIITFVTSAYFANQIVGNPQLGAAYWQWTAGICGIVIALTGPFLGALADKKPKGKINFLQIFTLLCILTTCLFWFAKPNPNYILFTLIIFFISNYCYEVGTIFYNSLLKKCSDENNIGKTSGFAFALGYIGSVPILLLVLYFFILPEKIPFGLDKNNFEHIRFIPLIVAFWFFIFSLPMISYFKKKISYEENNDTT</sequence>
<organism evidence="6">
    <name type="scientific">marine metagenome</name>
    <dbReference type="NCBI Taxonomy" id="408172"/>
    <lineage>
        <taxon>unclassified sequences</taxon>
        <taxon>metagenomes</taxon>
        <taxon>ecological metagenomes</taxon>
    </lineage>
</organism>
<dbReference type="InterPro" id="IPR050495">
    <property type="entry name" value="ATG22/LtaA_families"/>
</dbReference>
<name>A0A382IZM8_9ZZZZ</name>
<feature type="transmembrane region" description="Helical" evidence="5">
    <location>
        <begin position="26"/>
        <end position="45"/>
    </location>
</feature>
<dbReference type="GO" id="GO:0012505">
    <property type="term" value="C:endomembrane system"/>
    <property type="evidence" value="ECO:0007669"/>
    <property type="project" value="UniProtKB-SubCell"/>
</dbReference>
<feature type="transmembrane region" description="Helical" evidence="5">
    <location>
        <begin position="164"/>
        <end position="184"/>
    </location>
</feature>
<dbReference type="SUPFAM" id="SSF103473">
    <property type="entry name" value="MFS general substrate transporter"/>
    <property type="match status" value="1"/>
</dbReference>
<proteinExistence type="predicted"/>
<dbReference type="PANTHER" id="PTHR23519:SF1">
    <property type="entry name" value="AUTOPHAGY-RELATED PROTEIN 22"/>
    <property type="match status" value="1"/>
</dbReference>
<feature type="non-terminal residue" evidence="6">
    <location>
        <position position="197"/>
    </location>
</feature>
<feature type="transmembrane region" description="Helical" evidence="5">
    <location>
        <begin position="57"/>
        <end position="77"/>
    </location>
</feature>
<feature type="transmembrane region" description="Helical" evidence="5">
    <location>
        <begin position="124"/>
        <end position="144"/>
    </location>
</feature>
<gene>
    <name evidence="6" type="ORF">METZ01_LOCUS257147</name>
</gene>
<evidence type="ECO:0008006" key="7">
    <source>
        <dbReference type="Google" id="ProtNLM"/>
    </source>
</evidence>
<dbReference type="PANTHER" id="PTHR23519">
    <property type="entry name" value="AUTOPHAGY-RELATED PROTEIN 22"/>
    <property type="match status" value="1"/>
</dbReference>
<comment type="subcellular location">
    <subcellularLocation>
        <location evidence="1">Endomembrane system</location>
        <topology evidence="1">Multi-pass membrane protein</topology>
    </subcellularLocation>
</comment>
<dbReference type="EMBL" id="UINC01070272">
    <property type="protein sequence ID" value="SVC04293.1"/>
    <property type="molecule type" value="Genomic_DNA"/>
</dbReference>
<dbReference type="Gene3D" id="1.20.1250.20">
    <property type="entry name" value="MFS general substrate transporter like domains"/>
    <property type="match status" value="1"/>
</dbReference>
<keyword evidence="3 5" id="KW-1133">Transmembrane helix</keyword>
<evidence type="ECO:0000256" key="3">
    <source>
        <dbReference type="ARBA" id="ARBA00022989"/>
    </source>
</evidence>
<dbReference type="InterPro" id="IPR036259">
    <property type="entry name" value="MFS_trans_sf"/>
</dbReference>
<feature type="transmembrane region" description="Helical" evidence="5">
    <location>
        <begin position="83"/>
        <end position="104"/>
    </location>
</feature>
<dbReference type="AlphaFoldDB" id="A0A382IZM8"/>
<accession>A0A382IZM8</accession>
<evidence type="ECO:0000256" key="2">
    <source>
        <dbReference type="ARBA" id="ARBA00022692"/>
    </source>
</evidence>